<organism evidence="1 2">
    <name type="scientific">Eumeta variegata</name>
    <name type="common">Bagworm moth</name>
    <name type="synonym">Eumeta japonica</name>
    <dbReference type="NCBI Taxonomy" id="151549"/>
    <lineage>
        <taxon>Eukaryota</taxon>
        <taxon>Metazoa</taxon>
        <taxon>Ecdysozoa</taxon>
        <taxon>Arthropoda</taxon>
        <taxon>Hexapoda</taxon>
        <taxon>Insecta</taxon>
        <taxon>Pterygota</taxon>
        <taxon>Neoptera</taxon>
        <taxon>Endopterygota</taxon>
        <taxon>Lepidoptera</taxon>
        <taxon>Glossata</taxon>
        <taxon>Ditrysia</taxon>
        <taxon>Tineoidea</taxon>
        <taxon>Psychidae</taxon>
        <taxon>Oiketicinae</taxon>
        <taxon>Eumeta</taxon>
    </lineage>
</organism>
<name>A0A4C1W967_EUMVA</name>
<sequence length="134" mass="15648">MYDFADQCLHEFLRNITPTHKRSPSGRPFPREFLDSFPPTRGHNEFLHLTYLPITMINHYPDRCRVFDANVYHSRFRSQFLFQQLPNLIPLWIPIPLSILISSHSDSVHGLDSNFGLEAHYDPLLDFGPSPSRL</sequence>
<dbReference type="AlphaFoldDB" id="A0A4C1W967"/>
<gene>
    <name evidence="1" type="ORF">EVAR_30305_1</name>
</gene>
<protein>
    <submittedName>
        <fullName evidence="1">Uncharacterized protein</fullName>
    </submittedName>
</protein>
<keyword evidence="2" id="KW-1185">Reference proteome</keyword>
<dbReference type="Proteomes" id="UP000299102">
    <property type="component" value="Unassembled WGS sequence"/>
</dbReference>
<evidence type="ECO:0000313" key="1">
    <source>
        <dbReference type="EMBL" id="GBP47591.1"/>
    </source>
</evidence>
<accession>A0A4C1W967</accession>
<reference evidence="1 2" key="1">
    <citation type="journal article" date="2019" name="Commun. Biol.">
        <title>The bagworm genome reveals a unique fibroin gene that provides high tensile strength.</title>
        <authorList>
            <person name="Kono N."/>
            <person name="Nakamura H."/>
            <person name="Ohtoshi R."/>
            <person name="Tomita M."/>
            <person name="Numata K."/>
            <person name="Arakawa K."/>
        </authorList>
    </citation>
    <scope>NUCLEOTIDE SEQUENCE [LARGE SCALE GENOMIC DNA]</scope>
</reference>
<evidence type="ECO:0000313" key="2">
    <source>
        <dbReference type="Proteomes" id="UP000299102"/>
    </source>
</evidence>
<comment type="caution">
    <text evidence="1">The sequence shown here is derived from an EMBL/GenBank/DDBJ whole genome shotgun (WGS) entry which is preliminary data.</text>
</comment>
<proteinExistence type="predicted"/>
<dbReference type="EMBL" id="BGZK01000505">
    <property type="protein sequence ID" value="GBP47591.1"/>
    <property type="molecule type" value="Genomic_DNA"/>
</dbReference>